<dbReference type="PANTHER" id="PTHR30486:SF6">
    <property type="entry name" value="TYPE IV PILUS RETRACTATION ATPASE PILT"/>
    <property type="match status" value="1"/>
</dbReference>
<dbReference type="InterPro" id="IPR027417">
    <property type="entry name" value="P-loop_NTPase"/>
</dbReference>
<dbReference type="Proteomes" id="UP001209854">
    <property type="component" value="Unassembled WGS sequence"/>
</dbReference>
<proteinExistence type="inferred from homology"/>
<dbReference type="Gene3D" id="3.30.450.90">
    <property type="match status" value="1"/>
</dbReference>
<dbReference type="Gene3D" id="3.40.50.300">
    <property type="entry name" value="P-loop containing nucleotide triphosphate hydrolases"/>
    <property type="match status" value="1"/>
</dbReference>
<comment type="similarity">
    <text evidence="1">Belongs to the GSP E family.</text>
</comment>
<evidence type="ECO:0000256" key="1">
    <source>
        <dbReference type="ARBA" id="ARBA00006611"/>
    </source>
</evidence>
<dbReference type="EMBL" id="JAPFCC010000001">
    <property type="protein sequence ID" value="MCW7554234.1"/>
    <property type="molecule type" value="Genomic_DNA"/>
</dbReference>
<feature type="domain" description="Bacterial type II secretion system protein E" evidence="2">
    <location>
        <begin position="193"/>
        <end position="207"/>
    </location>
</feature>
<dbReference type="SUPFAM" id="SSF52540">
    <property type="entry name" value="P-loop containing nucleoside triphosphate hydrolases"/>
    <property type="match status" value="1"/>
</dbReference>
<dbReference type="NCBIfam" id="TIGR01420">
    <property type="entry name" value="pilT_fam"/>
    <property type="match status" value="1"/>
</dbReference>
<reference evidence="3 4" key="1">
    <citation type="submission" date="2022-10" db="EMBL/GenBank/DDBJ databases">
        <title>High-quality genome sequences of two octocoral-associated bacteria, Endozoicomonas euniceicola EF212 and Endozoicomonas gorgoniicola PS125.</title>
        <authorList>
            <person name="Chiou Y.-J."/>
            <person name="Chen Y.-H."/>
        </authorList>
    </citation>
    <scope>NUCLEOTIDE SEQUENCE [LARGE SCALE GENOMIC DNA]</scope>
    <source>
        <strain evidence="3 4">PS125</strain>
    </source>
</reference>
<protein>
    <submittedName>
        <fullName evidence="3">Type IV pilus twitching motility protein PilT</fullName>
    </submittedName>
</protein>
<dbReference type="InterPro" id="IPR006321">
    <property type="entry name" value="PilT/PilU"/>
</dbReference>
<dbReference type="InterPro" id="IPR050921">
    <property type="entry name" value="T4SS_GSP_E_ATPase"/>
</dbReference>
<dbReference type="InterPro" id="IPR001482">
    <property type="entry name" value="T2SS/T4SS_dom"/>
</dbReference>
<dbReference type="PROSITE" id="PS00662">
    <property type="entry name" value="T2SP_E"/>
    <property type="match status" value="1"/>
</dbReference>
<dbReference type="Pfam" id="PF00437">
    <property type="entry name" value="T2SSE"/>
    <property type="match status" value="1"/>
</dbReference>
<name>A0ABT3MZ11_9GAMM</name>
<evidence type="ECO:0000259" key="2">
    <source>
        <dbReference type="PROSITE" id="PS00662"/>
    </source>
</evidence>
<gene>
    <name evidence="3" type="ORF">NX722_16725</name>
</gene>
<dbReference type="CDD" id="cd01131">
    <property type="entry name" value="PilT"/>
    <property type="match status" value="1"/>
</dbReference>
<sequence>MSLKQLLSEAHKNGASDLHLSSGLPPAVRIDGDIVYYDLPALSNDDCHSLLGEVMDDDQMKGYLDSGDADFATEIEGVARFRVNALNSRRGAGAVFRTIPSHVLTMKQLGLGEVFRKLASRPRGLVLVTGPTGSGKSTTMAAMLDYYNTTKKGHILTVEDPVEFVHEPKSCIVTHREVGCDTASFSSALRAALREDPDCILVGEMRDIETISLALTAAETGHLVLGTLHTNSAAKTVDRIIDVFPASEKEMVRAMLAESLQGVVSQTLLKKKGGGRVAAHEIMVVDNSIRNLIKENKIAQMYSQIQTSGKIGSQTMDDSLKKLVENGVVEQEEARKKARDPDRF</sequence>
<dbReference type="PANTHER" id="PTHR30486">
    <property type="entry name" value="TWITCHING MOTILITY PROTEIN PILT"/>
    <property type="match status" value="1"/>
</dbReference>
<evidence type="ECO:0000313" key="4">
    <source>
        <dbReference type="Proteomes" id="UP001209854"/>
    </source>
</evidence>
<comment type="caution">
    <text evidence="3">The sequence shown here is derived from an EMBL/GenBank/DDBJ whole genome shotgun (WGS) entry which is preliminary data.</text>
</comment>
<keyword evidence="4" id="KW-1185">Reference proteome</keyword>
<accession>A0ABT3MZ11</accession>
<organism evidence="3 4">
    <name type="scientific">Endozoicomonas gorgoniicola</name>
    <dbReference type="NCBI Taxonomy" id="1234144"/>
    <lineage>
        <taxon>Bacteria</taxon>
        <taxon>Pseudomonadati</taxon>
        <taxon>Pseudomonadota</taxon>
        <taxon>Gammaproteobacteria</taxon>
        <taxon>Oceanospirillales</taxon>
        <taxon>Endozoicomonadaceae</taxon>
        <taxon>Endozoicomonas</taxon>
    </lineage>
</organism>
<evidence type="ECO:0000313" key="3">
    <source>
        <dbReference type="EMBL" id="MCW7554234.1"/>
    </source>
</evidence>
<dbReference type="RefSeq" id="WP_262568684.1">
    <property type="nucleotide sequence ID" value="NZ_JAPFCC010000001.1"/>
</dbReference>